<evidence type="ECO:0000313" key="3">
    <source>
        <dbReference type="Proteomes" id="UP000177811"/>
    </source>
</evidence>
<feature type="domain" description="Glycosyltransferase 2-like" evidence="1">
    <location>
        <begin position="4"/>
        <end position="135"/>
    </location>
</feature>
<organism evidence="2 3">
    <name type="scientific">Candidatus Sungbacteria bacterium RIFCSPHIGHO2_02_FULL_51_29</name>
    <dbReference type="NCBI Taxonomy" id="1802273"/>
    <lineage>
        <taxon>Bacteria</taxon>
        <taxon>Candidatus Sungiibacteriota</taxon>
    </lineage>
</organism>
<dbReference type="InterPro" id="IPR029044">
    <property type="entry name" value="Nucleotide-diphossugar_trans"/>
</dbReference>
<dbReference type="PANTHER" id="PTHR48090:SF7">
    <property type="entry name" value="RFBJ PROTEIN"/>
    <property type="match status" value="1"/>
</dbReference>
<dbReference type="EMBL" id="MHQL01000053">
    <property type="protein sequence ID" value="OHA01845.1"/>
    <property type="molecule type" value="Genomic_DNA"/>
</dbReference>
<dbReference type="Pfam" id="PF00535">
    <property type="entry name" value="Glycos_transf_2"/>
    <property type="match status" value="1"/>
</dbReference>
<evidence type="ECO:0000313" key="2">
    <source>
        <dbReference type="EMBL" id="OHA01845.1"/>
    </source>
</evidence>
<accession>A0A1G2KQZ5</accession>
<name>A0A1G2KQZ5_9BACT</name>
<reference evidence="2 3" key="1">
    <citation type="journal article" date="2016" name="Nat. Commun.">
        <title>Thousands of microbial genomes shed light on interconnected biogeochemical processes in an aquifer system.</title>
        <authorList>
            <person name="Anantharaman K."/>
            <person name="Brown C.T."/>
            <person name="Hug L.A."/>
            <person name="Sharon I."/>
            <person name="Castelle C.J."/>
            <person name="Probst A.J."/>
            <person name="Thomas B.C."/>
            <person name="Singh A."/>
            <person name="Wilkins M.J."/>
            <person name="Karaoz U."/>
            <person name="Brodie E.L."/>
            <person name="Williams K.H."/>
            <person name="Hubbard S.S."/>
            <person name="Banfield J.F."/>
        </authorList>
    </citation>
    <scope>NUCLEOTIDE SEQUENCE [LARGE SCALE GENOMIC DNA]</scope>
</reference>
<dbReference type="Gene3D" id="3.90.550.10">
    <property type="entry name" value="Spore Coat Polysaccharide Biosynthesis Protein SpsA, Chain A"/>
    <property type="match status" value="1"/>
</dbReference>
<gene>
    <name evidence="2" type="ORF">A3C16_06035</name>
</gene>
<dbReference type="InterPro" id="IPR050256">
    <property type="entry name" value="Glycosyltransferase_2"/>
</dbReference>
<dbReference type="AlphaFoldDB" id="A0A1G2KQZ5"/>
<dbReference type="CDD" id="cd04179">
    <property type="entry name" value="DPM_DPG-synthase_like"/>
    <property type="match status" value="1"/>
</dbReference>
<dbReference type="Proteomes" id="UP000177811">
    <property type="component" value="Unassembled WGS sequence"/>
</dbReference>
<dbReference type="PANTHER" id="PTHR48090">
    <property type="entry name" value="UNDECAPRENYL-PHOSPHATE 4-DEOXY-4-FORMAMIDO-L-ARABINOSE TRANSFERASE-RELATED"/>
    <property type="match status" value="1"/>
</dbReference>
<protein>
    <recommendedName>
        <fullName evidence="1">Glycosyltransferase 2-like domain-containing protein</fullName>
    </recommendedName>
</protein>
<sequence length="233" mass="27002">MKLSIVIPAYNEEKTIEEIIRRIRAVDLGAVTREIIVVDDGSRDRTREILKKIPDITYVFHEKNLGKGGAVKTGFRKVTGDIVIIQDADLEYDPKDYPAMIAPILSGAADVAVGFRIQPDSDGRRHKSLYWLSWFGNHLITWTTNILFWADIREYEACYKAFSKKVIDAIDIETNNFDFDNELMCKVLKAGYATVDVPIRYHPRNYNEGKKINWRHGFLILWTVIRCRFTMRK</sequence>
<proteinExistence type="predicted"/>
<evidence type="ECO:0000259" key="1">
    <source>
        <dbReference type="Pfam" id="PF00535"/>
    </source>
</evidence>
<dbReference type="SUPFAM" id="SSF53448">
    <property type="entry name" value="Nucleotide-diphospho-sugar transferases"/>
    <property type="match status" value="1"/>
</dbReference>
<dbReference type="InterPro" id="IPR001173">
    <property type="entry name" value="Glyco_trans_2-like"/>
</dbReference>
<comment type="caution">
    <text evidence="2">The sequence shown here is derived from an EMBL/GenBank/DDBJ whole genome shotgun (WGS) entry which is preliminary data.</text>
</comment>